<feature type="signal peptide" evidence="7">
    <location>
        <begin position="1"/>
        <end position="16"/>
    </location>
</feature>
<dbReference type="PANTHER" id="PTHR12411">
    <property type="entry name" value="CYSTEINE PROTEASE FAMILY C1-RELATED"/>
    <property type="match status" value="1"/>
</dbReference>
<proteinExistence type="inferred from homology"/>
<organism evidence="10 11">
    <name type="scientific">Biomphalaria pfeifferi</name>
    <name type="common">Bloodfluke planorb</name>
    <name type="synonym">Freshwater snail</name>
    <dbReference type="NCBI Taxonomy" id="112525"/>
    <lineage>
        <taxon>Eukaryota</taxon>
        <taxon>Metazoa</taxon>
        <taxon>Spiralia</taxon>
        <taxon>Lophotrochozoa</taxon>
        <taxon>Mollusca</taxon>
        <taxon>Gastropoda</taxon>
        <taxon>Heterobranchia</taxon>
        <taxon>Euthyneura</taxon>
        <taxon>Panpulmonata</taxon>
        <taxon>Hygrophila</taxon>
        <taxon>Lymnaeoidea</taxon>
        <taxon>Planorbidae</taxon>
        <taxon>Biomphalaria</taxon>
    </lineage>
</organism>
<keyword evidence="5" id="KW-0865">Zymogen</keyword>
<accession>A0AAD8BEN4</accession>
<keyword evidence="4" id="KW-0788">Thiol protease</keyword>
<evidence type="ECO:0000313" key="10">
    <source>
        <dbReference type="EMBL" id="KAK0053217.1"/>
    </source>
</evidence>
<evidence type="ECO:0000256" key="2">
    <source>
        <dbReference type="ARBA" id="ARBA00022670"/>
    </source>
</evidence>
<reference evidence="10" key="1">
    <citation type="journal article" date="2023" name="PLoS Negl. Trop. Dis.">
        <title>A genome sequence for Biomphalaria pfeifferi, the major vector snail for the human-infecting parasite Schistosoma mansoni.</title>
        <authorList>
            <person name="Bu L."/>
            <person name="Lu L."/>
            <person name="Laidemitt M.R."/>
            <person name="Zhang S.M."/>
            <person name="Mutuku M."/>
            <person name="Mkoji G."/>
            <person name="Steinauer M."/>
            <person name="Loker E.S."/>
        </authorList>
    </citation>
    <scope>NUCLEOTIDE SEQUENCE</scope>
    <source>
        <strain evidence="10">KasaAsao</strain>
    </source>
</reference>
<dbReference type="PROSITE" id="PS00639">
    <property type="entry name" value="THIOL_PROTEASE_HIS"/>
    <property type="match status" value="1"/>
</dbReference>
<dbReference type="Pfam" id="PF00112">
    <property type="entry name" value="Peptidase_C1"/>
    <property type="match status" value="1"/>
</dbReference>
<feature type="domain" description="Cathepsin propeptide inhibitor" evidence="9">
    <location>
        <begin position="25"/>
        <end position="84"/>
    </location>
</feature>
<evidence type="ECO:0000259" key="9">
    <source>
        <dbReference type="SMART" id="SM00848"/>
    </source>
</evidence>
<dbReference type="PROSITE" id="PS51257">
    <property type="entry name" value="PROKAR_LIPOPROTEIN"/>
    <property type="match status" value="1"/>
</dbReference>
<evidence type="ECO:0000259" key="8">
    <source>
        <dbReference type="SMART" id="SM00645"/>
    </source>
</evidence>
<dbReference type="PROSITE" id="PS00640">
    <property type="entry name" value="THIOL_PROTEASE_ASN"/>
    <property type="match status" value="1"/>
</dbReference>
<dbReference type="PROSITE" id="PS00139">
    <property type="entry name" value="THIOL_PROTEASE_CYS"/>
    <property type="match status" value="1"/>
</dbReference>
<evidence type="ECO:0000256" key="4">
    <source>
        <dbReference type="ARBA" id="ARBA00022807"/>
    </source>
</evidence>
<protein>
    <submittedName>
        <fullName evidence="10">Cathepsin L1</fullName>
    </submittedName>
</protein>
<evidence type="ECO:0000256" key="3">
    <source>
        <dbReference type="ARBA" id="ARBA00022801"/>
    </source>
</evidence>
<comment type="similarity">
    <text evidence="1">Belongs to the peptidase C1 family.</text>
</comment>
<dbReference type="InterPro" id="IPR039417">
    <property type="entry name" value="Peptidase_C1A_papain-like"/>
</dbReference>
<dbReference type="InterPro" id="IPR000169">
    <property type="entry name" value="Pept_cys_AS"/>
</dbReference>
<dbReference type="CDD" id="cd02248">
    <property type="entry name" value="Peptidase_C1A"/>
    <property type="match status" value="1"/>
</dbReference>
<reference evidence="10" key="2">
    <citation type="submission" date="2023-04" db="EMBL/GenBank/DDBJ databases">
        <authorList>
            <person name="Bu L."/>
            <person name="Lu L."/>
            <person name="Laidemitt M.R."/>
            <person name="Zhang S.M."/>
            <person name="Mutuku M."/>
            <person name="Mkoji G."/>
            <person name="Steinauer M."/>
            <person name="Loker E.S."/>
        </authorList>
    </citation>
    <scope>NUCLEOTIDE SEQUENCE</scope>
    <source>
        <strain evidence="10">KasaAsao</strain>
        <tissue evidence="10">Whole Snail</tissue>
    </source>
</reference>
<dbReference type="Proteomes" id="UP001233172">
    <property type="component" value="Unassembled WGS sequence"/>
</dbReference>
<keyword evidence="7" id="KW-0732">Signal</keyword>
<gene>
    <name evidence="10" type="ORF">Bpfe_017373</name>
</gene>
<dbReference type="InterPro" id="IPR025660">
    <property type="entry name" value="Pept_his_AS"/>
</dbReference>
<dbReference type="Gene3D" id="3.90.70.10">
    <property type="entry name" value="Cysteine proteinases"/>
    <property type="match status" value="1"/>
</dbReference>
<dbReference type="InterPro" id="IPR013201">
    <property type="entry name" value="Prot_inhib_I29"/>
</dbReference>
<name>A0AAD8BEN4_BIOPF</name>
<keyword evidence="2" id="KW-0645">Protease</keyword>
<comment type="caution">
    <text evidence="10">The sequence shown here is derived from an EMBL/GenBank/DDBJ whole genome shotgun (WGS) entry which is preliminary data.</text>
</comment>
<evidence type="ECO:0000256" key="7">
    <source>
        <dbReference type="SAM" id="SignalP"/>
    </source>
</evidence>
<dbReference type="SMART" id="SM00645">
    <property type="entry name" value="Pept_C1"/>
    <property type="match status" value="1"/>
</dbReference>
<dbReference type="SMART" id="SM00848">
    <property type="entry name" value="Inhibitor_I29"/>
    <property type="match status" value="1"/>
</dbReference>
<dbReference type="InterPro" id="IPR025661">
    <property type="entry name" value="Pept_asp_AS"/>
</dbReference>
<evidence type="ECO:0000256" key="6">
    <source>
        <dbReference type="ARBA" id="ARBA00023157"/>
    </source>
</evidence>
<dbReference type="EMBL" id="JASAOG010000088">
    <property type="protein sequence ID" value="KAK0053217.1"/>
    <property type="molecule type" value="Genomic_DNA"/>
</dbReference>
<keyword evidence="3" id="KW-0378">Hydrolase</keyword>
<feature type="domain" description="Peptidase C1A papain C-terminal" evidence="8">
    <location>
        <begin position="111"/>
        <end position="328"/>
    </location>
</feature>
<dbReference type="InterPro" id="IPR038765">
    <property type="entry name" value="Papain-like_cys_pep_sf"/>
</dbReference>
<dbReference type="GO" id="GO:0008234">
    <property type="term" value="F:cysteine-type peptidase activity"/>
    <property type="evidence" value="ECO:0007669"/>
    <property type="project" value="UniProtKB-KW"/>
</dbReference>
<evidence type="ECO:0000256" key="5">
    <source>
        <dbReference type="ARBA" id="ARBA00023145"/>
    </source>
</evidence>
<evidence type="ECO:0000313" key="11">
    <source>
        <dbReference type="Proteomes" id="UP001233172"/>
    </source>
</evidence>
<dbReference type="FunFam" id="3.90.70.10:FF:000006">
    <property type="entry name" value="Cathepsin S"/>
    <property type="match status" value="1"/>
</dbReference>
<dbReference type="AlphaFoldDB" id="A0AAD8BEN4"/>
<dbReference type="GO" id="GO:0006508">
    <property type="term" value="P:proteolysis"/>
    <property type="evidence" value="ECO:0007669"/>
    <property type="project" value="UniProtKB-KW"/>
</dbReference>
<dbReference type="InterPro" id="IPR013128">
    <property type="entry name" value="Peptidase_C1A"/>
</dbReference>
<feature type="chain" id="PRO_5041933184" evidence="7">
    <location>
        <begin position="17"/>
        <end position="329"/>
    </location>
</feature>
<dbReference type="PRINTS" id="PR00705">
    <property type="entry name" value="PAPAIN"/>
</dbReference>
<sequence length="329" mass="36664">MLRFLVVAALITLSCALRSELNDLWASFKERHGKSYTRQHDVIRREIWESNIQRIEKHNILADRGVYTYWMGENEFADLTNAEFRAMKNGFRASNKTSHHVLYVSELNVAIPTEVDWRKEGYVTGVKDQGHCGSCWAFSATGALEGQTFKKTKKLVSLSEQNLVDCSGPWGNHGCGGGLMTYAFTYIKDNKGIDSEESYPYVGVDQPCAFKREYVAATDTGYVEVESGSEQALQQAVAEIGPISAAIDASHDSFVYYKSGIYQEPICGNSLTDMDHAILVVGYGTENGQDYWLVKNSWGVAWGDKGYVKMARNQKNNCGIATMASYPTV</sequence>
<dbReference type="InterPro" id="IPR000668">
    <property type="entry name" value="Peptidase_C1A_C"/>
</dbReference>
<evidence type="ECO:0000256" key="1">
    <source>
        <dbReference type="ARBA" id="ARBA00008455"/>
    </source>
</evidence>
<keyword evidence="6" id="KW-1015">Disulfide bond</keyword>
<dbReference type="Pfam" id="PF08246">
    <property type="entry name" value="Inhibitor_I29"/>
    <property type="match status" value="1"/>
</dbReference>
<dbReference type="SUPFAM" id="SSF54001">
    <property type="entry name" value="Cysteine proteinases"/>
    <property type="match status" value="1"/>
</dbReference>
<keyword evidence="11" id="KW-1185">Reference proteome</keyword>